<name>A0ACC2FGY1_DALPE</name>
<protein>
    <submittedName>
        <fullName evidence="1">Uncharacterized protein</fullName>
    </submittedName>
</protein>
<dbReference type="EMBL" id="CM055755">
    <property type="protein sequence ID" value="KAJ7990624.1"/>
    <property type="molecule type" value="Genomic_DNA"/>
</dbReference>
<sequence>MLGTRLHPPLRSLCCFLVFILPCNSYTSSHAPEPQFHQPPLFDVPSRRFLTERSFFSWIKAQSVRVPSGREADQEMDGWAMKCNRELTLSHSPAPLRHDCPPLQ</sequence>
<gene>
    <name evidence="1" type="ORF">DPEC_G00302320</name>
</gene>
<organism evidence="1 2">
    <name type="scientific">Dallia pectoralis</name>
    <name type="common">Alaska blackfish</name>
    <dbReference type="NCBI Taxonomy" id="75939"/>
    <lineage>
        <taxon>Eukaryota</taxon>
        <taxon>Metazoa</taxon>
        <taxon>Chordata</taxon>
        <taxon>Craniata</taxon>
        <taxon>Vertebrata</taxon>
        <taxon>Euteleostomi</taxon>
        <taxon>Actinopterygii</taxon>
        <taxon>Neopterygii</taxon>
        <taxon>Teleostei</taxon>
        <taxon>Protacanthopterygii</taxon>
        <taxon>Esociformes</taxon>
        <taxon>Umbridae</taxon>
        <taxon>Dallia</taxon>
    </lineage>
</organism>
<evidence type="ECO:0000313" key="2">
    <source>
        <dbReference type="Proteomes" id="UP001157502"/>
    </source>
</evidence>
<reference evidence="1" key="1">
    <citation type="submission" date="2021-05" db="EMBL/GenBank/DDBJ databases">
        <authorList>
            <person name="Pan Q."/>
            <person name="Jouanno E."/>
            <person name="Zahm M."/>
            <person name="Klopp C."/>
            <person name="Cabau C."/>
            <person name="Louis A."/>
            <person name="Berthelot C."/>
            <person name="Parey E."/>
            <person name="Roest Crollius H."/>
            <person name="Montfort J."/>
            <person name="Robinson-Rechavi M."/>
            <person name="Bouchez O."/>
            <person name="Lampietro C."/>
            <person name="Lopez Roques C."/>
            <person name="Donnadieu C."/>
            <person name="Postlethwait J."/>
            <person name="Bobe J."/>
            <person name="Dillon D."/>
            <person name="Chandos A."/>
            <person name="von Hippel F."/>
            <person name="Guiguen Y."/>
        </authorList>
    </citation>
    <scope>NUCLEOTIDE SEQUENCE</scope>
    <source>
        <strain evidence="1">YG-Jan2019</strain>
    </source>
</reference>
<proteinExistence type="predicted"/>
<evidence type="ECO:0000313" key="1">
    <source>
        <dbReference type="EMBL" id="KAJ7990624.1"/>
    </source>
</evidence>
<comment type="caution">
    <text evidence="1">The sequence shown here is derived from an EMBL/GenBank/DDBJ whole genome shotgun (WGS) entry which is preliminary data.</text>
</comment>
<dbReference type="Proteomes" id="UP001157502">
    <property type="component" value="Chromosome 28"/>
</dbReference>
<accession>A0ACC2FGY1</accession>
<keyword evidence="2" id="KW-1185">Reference proteome</keyword>